<gene>
    <name evidence="2" type="ORF">NSU_4585</name>
</gene>
<sequence length="40" mass="4296">MRWHAGAAGIETAVAMANHSSPSTAELHDHRPDDVTLDKV</sequence>
<keyword evidence="3" id="KW-1185">Reference proteome</keyword>
<evidence type="ECO:0000256" key="1">
    <source>
        <dbReference type="SAM" id="MobiDB-lite"/>
    </source>
</evidence>
<protein>
    <submittedName>
        <fullName evidence="2">Putative integrase/recombinase</fullName>
    </submittedName>
</protein>
<feature type="region of interest" description="Disordered" evidence="1">
    <location>
        <begin position="18"/>
        <end position="40"/>
    </location>
</feature>
<name>G6EJR4_9SPHN</name>
<dbReference type="AlphaFoldDB" id="G6EJR4"/>
<reference evidence="2 3" key="1">
    <citation type="journal article" date="2012" name="J. Bacteriol.">
        <title>Genome sequence of benzo(a)pyrene-degrading bacterium Novosphingobium pentaromativorans US6-1.</title>
        <authorList>
            <person name="Luo Y.R."/>
            <person name="Kang S.G."/>
            <person name="Kim S.J."/>
            <person name="Kim M.R."/>
            <person name="Li N."/>
            <person name="Lee J.H."/>
            <person name="Kwon K.K."/>
        </authorList>
    </citation>
    <scope>NUCLEOTIDE SEQUENCE [LARGE SCALE GENOMIC DNA]</scope>
    <source>
        <strain evidence="2 3">US6-1</strain>
    </source>
</reference>
<evidence type="ECO:0000313" key="3">
    <source>
        <dbReference type="Proteomes" id="UP000004030"/>
    </source>
</evidence>
<feature type="compositionally biased region" description="Basic and acidic residues" evidence="1">
    <location>
        <begin position="26"/>
        <end position="40"/>
    </location>
</feature>
<evidence type="ECO:0000313" key="2">
    <source>
        <dbReference type="EMBL" id="EHJ58448.1"/>
    </source>
</evidence>
<dbReference type="RefSeq" id="WP_007015492.1">
    <property type="nucleotide sequence ID" value="NZ_CP009293.1"/>
</dbReference>
<organism evidence="2 3">
    <name type="scientific">Novosphingobium pentaromativorans US6-1</name>
    <dbReference type="NCBI Taxonomy" id="1088721"/>
    <lineage>
        <taxon>Bacteria</taxon>
        <taxon>Pseudomonadati</taxon>
        <taxon>Pseudomonadota</taxon>
        <taxon>Alphaproteobacteria</taxon>
        <taxon>Sphingomonadales</taxon>
        <taxon>Sphingomonadaceae</taxon>
        <taxon>Novosphingobium</taxon>
    </lineage>
</organism>
<proteinExistence type="predicted"/>
<dbReference type="Proteomes" id="UP000004030">
    <property type="component" value="Unassembled WGS sequence"/>
</dbReference>
<dbReference type="EMBL" id="AGFM01000080">
    <property type="protein sequence ID" value="EHJ58448.1"/>
    <property type="molecule type" value="Genomic_DNA"/>
</dbReference>
<dbReference type="PATRIC" id="fig|1088721.3.peg.4505"/>
<comment type="caution">
    <text evidence="2">The sequence shown here is derived from an EMBL/GenBank/DDBJ whole genome shotgun (WGS) entry which is preliminary data.</text>
</comment>
<accession>G6EJR4</accession>